<reference evidence="4 5" key="1">
    <citation type="journal article" date="2013" name="Curr. Biol.">
        <title>The Genome of the Foraminiferan Reticulomyxa filosa.</title>
        <authorList>
            <person name="Glockner G."/>
            <person name="Hulsmann N."/>
            <person name="Schleicher M."/>
            <person name="Noegel A.A."/>
            <person name="Eichinger L."/>
            <person name="Gallinger C."/>
            <person name="Pawlowski J."/>
            <person name="Sierra R."/>
            <person name="Euteneuer U."/>
            <person name="Pillet L."/>
            <person name="Moustafa A."/>
            <person name="Platzer M."/>
            <person name="Groth M."/>
            <person name="Szafranski K."/>
            <person name="Schliwa M."/>
        </authorList>
    </citation>
    <scope>NUCLEOTIDE SEQUENCE [LARGE SCALE GENOMIC DNA]</scope>
</reference>
<feature type="region of interest" description="Disordered" evidence="2">
    <location>
        <begin position="406"/>
        <end position="468"/>
    </location>
</feature>
<keyword evidence="1" id="KW-0344">Guanine-nucleotide releasing factor</keyword>
<name>X6NAW6_RETFI</name>
<feature type="compositionally biased region" description="Acidic residues" evidence="2">
    <location>
        <begin position="26"/>
        <end position="43"/>
    </location>
</feature>
<feature type="compositionally biased region" description="Polar residues" evidence="2">
    <location>
        <begin position="282"/>
        <end position="291"/>
    </location>
</feature>
<evidence type="ECO:0000313" key="4">
    <source>
        <dbReference type="EMBL" id="ETO23415.1"/>
    </source>
</evidence>
<dbReference type="Gene3D" id="1.20.870.10">
    <property type="entry name" value="Son of sevenless (SoS) protein Chain: S domain 1"/>
    <property type="match status" value="1"/>
</dbReference>
<dbReference type="AlphaFoldDB" id="X6NAW6"/>
<feature type="compositionally biased region" description="Basic and acidic residues" evidence="2">
    <location>
        <begin position="359"/>
        <end position="371"/>
    </location>
</feature>
<feature type="compositionally biased region" description="Gly residues" evidence="2">
    <location>
        <begin position="424"/>
        <end position="437"/>
    </location>
</feature>
<gene>
    <name evidence="4" type="ORF">RFI_13768</name>
</gene>
<evidence type="ECO:0000256" key="2">
    <source>
        <dbReference type="SAM" id="MobiDB-lite"/>
    </source>
</evidence>
<evidence type="ECO:0000256" key="1">
    <source>
        <dbReference type="PROSITE-ProRule" id="PRU00135"/>
    </source>
</evidence>
<comment type="caution">
    <text evidence="4">The sequence shown here is derived from an EMBL/GenBank/DDBJ whole genome shotgun (WGS) entry which is preliminary data.</text>
</comment>
<feature type="compositionally biased region" description="Low complexity" evidence="2">
    <location>
        <begin position="269"/>
        <end position="278"/>
    </location>
</feature>
<dbReference type="PROSITE" id="PS50212">
    <property type="entry name" value="RASGEF_NTER"/>
    <property type="match status" value="1"/>
</dbReference>
<keyword evidence="5" id="KW-1185">Reference proteome</keyword>
<dbReference type="EMBL" id="ASPP01009960">
    <property type="protein sequence ID" value="ETO23415.1"/>
    <property type="molecule type" value="Genomic_DNA"/>
</dbReference>
<evidence type="ECO:0000313" key="5">
    <source>
        <dbReference type="Proteomes" id="UP000023152"/>
    </source>
</evidence>
<dbReference type="Proteomes" id="UP000023152">
    <property type="component" value="Unassembled WGS sequence"/>
</dbReference>
<feature type="domain" description="N-terminal Ras-GEF" evidence="3">
    <location>
        <begin position="109"/>
        <end position="234"/>
    </location>
</feature>
<feature type="compositionally biased region" description="Polar residues" evidence="2">
    <location>
        <begin position="454"/>
        <end position="468"/>
    </location>
</feature>
<organism evidence="4 5">
    <name type="scientific">Reticulomyxa filosa</name>
    <dbReference type="NCBI Taxonomy" id="46433"/>
    <lineage>
        <taxon>Eukaryota</taxon>
        <taxon>Sar</taxon>
        <taxon>Rhizaria</taxon>
        <taxon>Retaria</taxon>
        <taxon>Foraminifera</taxon>
        <taxon>Monothalamids</taxon>
        <taxon>Reticulomyxidae</taxon>
        <taxon>Reticulomyxa</taxon>
    </lineage>
</organism>
<sequence>MTEQELDVETEEDLIGFIETEIKDDDKEDEDIIKEEEEEEEELSYSASNDEEKETKKTKKEEEEEAVCIEDKETGTQVLTENNSKDGLPSAPNVVNAHGIVYGEDPRVEGAEIGERDIDEQPDQRECRERGRRNMKEAVILYHIEFTTSKELLQEIRWMFCNALEEHSSDAAAAQNFRLRLITLVKDWMRTTWSEDFEENAVVLQELDGLQEDIRRLCTDGVSKALIQKLENTKKELFIEYHPKTKEDRTYALLHTSKCNKKRDRLTLESSSNSNGSEIRSQRTVRSETATASLCDLSSQMSIGRHKINSGGTDSNAARLIPLSPVSSNTPLVYDNSKEDDDARSHQQSQGQGQGQGDVDDKIKTKDKTEQESDSPLSLTPTSSLRSNKSNWKGFSDMVKHKVSRLRKSNSIASAEEAQVSGSNGSGGGNSTTGNNGGDDSTSNKGLPKHGSLEPTTSNSPRSNPRSQTFDTVAIEQSVANYNKWSNTNRSPDKLTFLTKHDDIQIYWKYVKKNLDRAMRIFSKKDATDVIT</sequence>
<protein>
    <recommendedName>
        <fullName evidence="3">N-terminal Ras-GEF domain-containing protein</fullName>
    </recommendedName>
</protein>
<accession>X6NAW6</accession>
<feature type="region of interest" description="Disordered" evidence="2">
    <location>
        <begin position="1"/>
        <end position="70"/>
    </location>
</feature>
<evidence type="ECO:0000259" key="3">
    <source>
        <dbReference type="PROSITE" id="PS50212"/>
    </source>
</evidence>
<feature type="compositionally biased region" description="Low complexity" evidence="2">
    <location>
        <begin position="374"/>
        <end position="387"/>
    </location>
</feature>
<feature type="compositionally biased region" description="Acidic residues" evidence="2">
    <location>
        <begin position="1"/>
        <end position="14"/>
    </location>
</feature>
<feature type="non-terminal residue" evidence="4">
    <location>
        <position position="532"/>
    </location>
</feature>
<dbReference type="SUPFAM" id="SSF48366">
    <property type="entry name" value="Ras GEF"/>
    <property type="match status" value="1"/>
</dbReference>
<dbReference type="GO" id="GO:0005085">
    <property type="term" value="F:guanyl-nucleotide exchange factor activity"/>
    <property type="evidence" value="ECO:0007669"/>
    <property type="project" value="UniProtKB-KW"/>
</dbReference>
<feature type="region of interest" description="Disordered" evidence="2">
    <location>
        <begin position="264"/>
        <end position="291"/>
    </location>
</feature>
<dbReference type="InterPro" id="IPR000651">
    <property type="entry name" value="Ras-like_Gua-exchang_fac_N"/>
</dbReference>
<proteinExistence type="predicted"/>
<dbReference type="InterPro" id="IPR023578">
    <property type="entry name" value="Ras_GEF_dom_sf"/>
</dbReference>
<feature type="region of interest" description="Disordered" evidence="2">
    <location>
        <begin position="306"/>
        <end position="393"/>
    </location>
</feature>